<reference evidence="2" key="2">
    <citation type="submission" date="2019-10" db="EMBL/GenBank/DDBJ databases">
        <authorList>
            <consortium name="NCBI Genome Project"/>
        </authorList>
    </citation>
    <scope>NUCLEOTIDE SEQUENCE</scope>
    <source>
        <strain evidence="2">NI907</strain>
    </source>
</reference>
<dbReference type="AlphaFoldDB" id="A0A6P8BFY8"/>
<proteinExistence type="predicted"/>
<accession>A0A6P8BFY8</accession>
<protein>
    <submittedName>
        <fullName evidence="2">Uncharacterized protein</fullName>
    </submittedName>
</protein>
<gene>
    <name evidence="2" type="ORF">PgNI_02534</name>
</gene>
<dbReference type="RefSeq" id="XP_030985956.1">
    <property type="nucleotide sequence ID" value="XM_031122599.1"/>
</dbReference>
<evidence type="ECO:0000313" key="1">
    <source>
        <dbReference type="Proteomes" id="UP000515153"/>
    </source>
</evidence>
<sequence length="77" mass="8745">MAVAVALQLRMMDLGEFDVVEENDTARSHQEPTGVHDLVPLGGHLSRKALERFVTPAKPTQHWIRMVYRTLYLCPSN</sequence>
<evidence type="ECO:0000313" key="2">
    <source>
        <dbReference type="RefSeq" id="XP_030985956.1"/>
    </source>
</evidence>
<name>A0A6P8BFY8_PYRGI</name>
<dbReference type="GeneID" id="41957510"/>
<dbReference type="KEGG" id="pgri:PgNI_02534"/>
<dbReference type="Proteomes" id="UP000515153">
    <property type="component" value="Unplaced"/>
</dbReference>
<keyword evidence="1" id="KW-1185">Reference proteome</keyword>
<organism evidence="1 2">
    <name type="scientific">Pyricularia grisea</name>
    <name type="common">Crabgrass-specific blast fungus</name>
    <name type="synonym">Magnaporthe grisea</name>
    <dbReference type="NCBI Taxonomy" id="148305"/>
    <lineage>
        <taxon>Eukaryota</taxon>
        <taxon>Fungi</taxon>
        <taxon>Dikarya</taxon>
        <taxon>Ascomycota</taxon>
        <taxon>Pezizomycotina</taxon>
        <taxon>Sordariomycetes</taxon>
        <taxon>Sordariomycetidae</taxon>
        <taxon>Magnaporthales</taxon>
        <taxon>Pyriculariaceae</taxon>
        <taxon>Pyricularia</taxon>
    </lineage>
</organism>
<reference evidence="2" key="3">
    <citation type="submission" date="2025-08" db="UniProtKB">
        <authorList>
            <consortium name="RefSeq"/>
        </authorList>
    </citation>
    <scope>IDENTIFICATION</scope>
    <source>
        <strain evidence="2">NI907</strain>
    </source>
</reference>
<reference evidence="2" key="1">
    <citation type="journal article" date="2019" name="Mol. Biol. Evol.">
        <title>Blast fungal genomes show frequent chromosomal changes, gene gains and losses, and effector gene turnover.</title>
        <authorList>
            <person name="Gomez Luciano L.B."/>
            <person name="Jason Tsai I."/>
            <person name="Chuma I."/>
            <person name="Tosa Y."/>
            <person name="Chen Y.H."/>
            <person name="Li J.Y."/>
            <person name="Li M.Y."/>
            <person name="Jade Lu M.Y."/>
            <person name="Nakayashiki H."/>
            <person name="Li W.H."/>
        </authorList>
    </citation>
    <scope>NUCLEOTIDE SEQUENCE</scope>
    <source>
        <strain evidence="2">NI907</strain>
    </source>
</reference>